<dbReference type="OrthoDB" id="9777044at2"/>
<organism evidence="6 8">
    <name type="scientific">Clostridium chromiireducens</name>
    <dbReference type="NCBI Taxonomy" id="225345"/>
    <lineage>
        <taxon>Bacteria</taxon>
        <taxon>Bacillati</taxon>
        <taxon>Bacillota</taxon>
        <taxon>Clostridia</taxon>
        <taxon>Eubacteriales</taxon>
        <taxon>Clostridiaceae</taxon>
        <taxon>Clostridium</taxon>
    </lineage>
</organism>
<feature type="transmembrane region" description="Helical" evidence="5">
    <location>
        <begin position="151"/>
        <end position="180"/>
    </location>
</feature>
<dbReference type="HAMAP" id="MF_00902">
    <property type="entry name" value="TatC"/>
    <property type="match status" value="1"/>
</dbReference>
<dbReference type="GO" id="GO:0043953">
    <property type="term" value="P:protein transport by the Tat complex"/>
    <property type="evidence" value="ECO:0007669"/>
    <property type="project" value="UniProtKB-UniRule"/>
</dbReference>
<keyword evidence="5" id="KW-1003">Cell membrane</keyword>
<evidence type="ECO:0000256" key="5">
    <source>
        <dbReference type="HAMAP-Rule" id="MF_00902"/>
    </source>
</evidence>
<dbReference type="EMBL" id="QXDJ01000001">
    <property type="protein sequence ID" value="RII36541.1"/>
    <property type="molecule type" value="Genomic_DNA"/>
</dbReference>
<feature type="transmembrane region" description="Helical" evidence="5">
    <location>
        <begin position="192"/>
        <end position="208"/>
    </location>
</feature>
<keyword evidence="4 5" id="KW-0472">Membrane</keyword>
<keyword evidence="2 5" id="KW-0812">Transmembrane</keyword>
<dbReference type="NCBIfam" id="TIGR00945">
    <property type="entry name" value="tatC"/>
    <property type="match status" value="1"/>
</dbReference>
<feature type="transmembrane region" description="Helical" evidence="5">
    <location>
        <begin position="25"/>
        <end position="46"/>
    </location>
</feature>
<dbReference type="EMBL" id="MZGT01000037">
    <property type="protein sequence ID" value="OPJ60690.1"/>
    <property type="molecule type" value="Genomic_DNA"/>
</dbReference>
<evidence type="ECO:0000313" key="7">
    <source>
        <dbReference type="EMBL" id="RII36541.1"/>
    </source>
</evidence>
<dbReference type="PANTHER" id="PTHR30371">
    <property type="entry name" value="SEC-INDEPENDENT PROTEIN TRANSLOCASE PROTEIN TATC"/>
    <property type="match status" value="1"/>
</dbReference>
<dbReference type="Proteomes" id="UP000191056">
    <property type="component" value="Unassembled WGS sequence"/>
</dbReference>
<dbReference type="STRING" id="225345.CLCHR_28160"/>
<dbReference type="RefSeq" id="WP_079440450.1">
    <property type="nucleotide sequence ID" value="NZ_MZGT01000037.1"/>
</dbReference>
<feature type="transmembrane region" description="Helical" evidence="5">
    <location>
        <begin position="214"/>
        <end position="234"/>
    </location>
</feature>
<comment type="function">
    <text evidence="5">Part of the twin-arginine translocation (Tat) system that transports large folded proteins containing a characteristic twin-arginine motif in their signal peptide across membranes.</text>
</comment>
<keyword evidence="5" id="KW-0813">Transport</keyword>
<dbReference type="GO" id="GO:0065002">
    <property type="term" value="P:intracellular protein transmembrane transport"/>
    <property type="evidence" value="ECO:0007669"/>
    <property type="project" value="TreeGrafter"/>
</dbReference>
<keyword evidence="5" id="KW-0811">Translocation</keyword>
<feature type="transmembrane region" description="Helical" evidence="5">
    <location>
        <begin position="103"/>
        <end position="131"/>
    </location>
</feature>
<keyword evidence="3 5" id="KW-1133">Transmembrane helix</keyword>
<evidence type="ECO:0000256" key="2">
    <source>
        <dbReference type="ARBA" id="ARBA00022692"/>
    </source>
</evidence>
<evidence type="ECO:0000313" key="9">
    <source>
        <dbReference type="Proteomes" id="UP000265930"/>
    </source>
</evidence>
<evidence type="ECO:0000313" key="8">
    <source>
        <dbReference type="Proteomes" id="UP000191056"/>
    </source>
</evidence>
<evidence type="ECO:0000313" key="6">
    <source>
        <dbReference type="EMBL" id="OPJ60690.1"/>
    </source>
</evidence>
<evidence type="ECO:0000256" key="4">
    <source>
        <dbReference type="ARBA" id="ARBA00023136"/>
    </source>
</evidence>
<dbReference type="GO" id="GO:0033281">
    <property type="term" value="C:TAT protein transport complex"/>
    <property type="evidence" value="ECO:0007669"/>
    <property type="project" value="UniProtKB-UniRule"/>
</dbReference>
<reference evidence="7 9" key="2">
    <citation type="submission" date="2018-08" db="EMBL/GenBank/DDBJ databases">
        <title>Genome of Clostridium chromiireducens C1, DSM12136.</title>
        <authorList>
            <person name="Xing M."/>
            <person name="Wei Y."/>
            <person name="Ang E.L."/>
            <person name="Zhao H."/>
            <person name="Zhang Y."/>
        </authorList>
    </citation>
    <scope>NUCLEOTIDE SEQUENCE [LARGE SCALE GENOMIC DNA]</scope>
    <source>
        <strain evidence="7 9">C1</strain>
    </source>
</reference>
<evidence type="ECO:0000256" key="1">
    <source>
        <dbReference type="ARBA" id="ARBA00004141"/>
    </source>
</evidence>
<comment type="subcellular location">
    <subcellularLocation>
        <location evidence="5">Cell membrane</location>
        <topology evidence="5">Multi-pass membrane protein</topology>
    </subcellularLocation>
    <subcellularLocation>
        <location evidence="1">Membrane</location>
        <topology evidence="1">Multi-pass membrane protein</topology>
    </subcellularLocation>
</comment>
<feature type="transmembrane region" description="Helical" evidence="5">
    <location>
        <begin position="66"/>
        <end position="91"/>
    </location>
</feature>
<reference evidence="6 8" key="1">
    <citation type="submission" date="2017-03" db="EMBL/GenBank/DDBJ databases">
        <title>Genome sequence of Clostridium chromiireducens DSM 23318.</title>
        <authorList>
            <person name="Poehlein A."/>
            <person name="Daniel R."/>
        </authorList>
    </citation>
    <scope>NUCLEOTIDE SEQUENCE [LARGE SCALE GENOMIC DNA]</scope>
    <source>
        <strain evidence="6 8">DSM 23318</strain>
    </source>
</reference>
<dbReference type="GO" id="GO:0009977">
    <property type="term" value="F:proton motive force dependent protein transmembrane transporter activity"/>
    <property type="evidence" value="ECO:0007669"/>
    <property type="project" value="TreeGrafter"/>
</dbReference>
<dbReference type="Proteomes" id="UP000265930">
    <property type="component" value="Unassembled WGS sequence"/>
</dbReference>
<proteinExistence type="inferred from homology"/>
<dbReference type="InterPro" id="IPR002033">
    <property type="entry name" value="TatC"/>
</dbReference>
<comment type="subunit">
    <text evidence="5">Forms a complex with TatA.</text>
</comment>
<dbReference type="Pfam" id="PF00902">
    <property type="entry name" value="TatC"/>
    <property type="match status" value="1"/>
</dbReference>
<keyword evidence="8" id="KW-1185">Reference proteome</keyword>
<name>A0A1V4ILJ2_9CLOT</name>
<protein>
    <recommendedName>
        <fullName evidence="5">Sec-independent protein translocase protein TatC</fullName>
    </recommendedName>
</protein>
<sequence length="246" mass="27561">MINSEQIVGAVQVLNKYRTEIVRQVILLILIMIVVYFSSGYVINILTKPLNDLPLFFLTPMEGVMVKMKIAIVGGIILFLPLVTYRIIFLASAKISAKNRRMLYFLIIPFAIIAFIGGVVFTYTLVLPAAIDFLLSSGNEFMSATISGGSYFSFVTIFLVAIGAVFELPLVFVVLAKFGIVTYKFLSEKRKMSILLISIVAAIITPTPDIFSMIIVALPMMVLYEISIWWIFILEKSNKNKTYLVN</sequence>
<gene>
    <name evidence="5 6" type="primary">tatC</name>
    <name evidence="6" type="ORF">CLCHR_28160</name>
    <name evidence="7" type="ORF">D2A34_03910</name>
</gene>
<dbReference type="PANTHER" id="PTHR30371:SF0">
    <property type="entry name" value="SEC-INDEPENDENT PROTEIN TRANSLOCASE PROTEIN TATC, CHLOROPLASTIC-RELATED"/>
    <property type="match status" value="1"/>
</dbReference>
<comment type="similarity">
    <text evidence="5">Belongs to the TatC family.</text>
</comment>
<evidence type="ECO:0000256" key="3">
    <source>
        <dbReference type="ARBA" id="ARBA00022989"/>
    </source>
</evidence>
<dbReference type="AlphaFoldDB" id="A0A1V4ILJ2"/>
<accession>A0A1V4ILJ2</accession>
<keyword evidence="5" id="KW-0653">Protein transport</keyword>
<comment type="caution">
    <text evidence="6">The sequence shown here is derived from an EMBL/GenBank/DDBJ whole genome shotgun (WGS) entry which is preliminary data.</text>
</comment>
<dbReference type="PRINTS" id="PR01840">
    <property type="entry name" value="TATCFAMILY"/>
</dbReference>